<dbReference type="EMBL" id="FOGZ01000022">
    <property type="protein sequence ID" value="SER95823.1"/>
    <property type="molecule type" value="Genomic_DNA"/>
</dbReference>
<keyword evidence="2" id="KW-0808">Transferase</keyword>
<dbReference type="PANTHER" id="PTHR43320">
    <property type="entry name" value="SUGAR KINASE"/>
    <property type="match status" value="1"/>
</dbReference>
<evidence type="ECO:0000256" key="1">
    <source>
        <dbReference type="ARBA" id="ARBA00010688"/>
    </source>
</evidence>
<dbReference type="PANTHER" id="PTHR43320:SF2">
    <property type="entry name" value="2-DEHYDRO-3-DEOXYGLUCONOKINASE_2-DEHYDRO-3-DEOXYGALACTONOKINASE"/>
    <property type="match status" value="1"/>
</dbReference>
<sequence>MTASITLRPSGSSTYDAVALGEVMLRLDPGEGRIRTARAFRAWEGGGEYNVVRGLHKVFGLKSAVLTALVDNEVGHLVEDFIETGGVSTEHICWVPSDGVGRTARNGLNFTERGFGVRGSVGASDRGNTAISQAKPDDFELNRLFADQGVRWLHTGGIYAALSEQSAQTCIDVVKTAHENGTIVSYDLNYRPSLWKSIGGQARAQEVNREIAPYVDVMIGNEEDFTAALGFEVEGVDANLTELPTDKFGAMIKRVAASYPNFKVIATTLRGVHSASSNDWSALAWSPEDGLVQATRRESMEIFDRVGGGDSFASGLVYGLLAGEPLQTCVELAAAHGALAMTTPGDTSMASKAEVYKLAGGGNARVDR</sequence>
<protein>
    <submittedName>
        <fullName evidence="5">2-dehydro-3-deoxygluconokinase</fullName>
    </submittedName>
</protein>
<gene>
    <name evidence="5" type="ORF">SAMN05443377_12227</name>
</gene>
<feature type="domain" description="Carbohydrate kinase PfkB" evidence="4">
    <location>
        <begin position="18"/>
        <end position="350"/>
    </location>
</feature>
<name>A0A1H9TGT7_9ACTN</name>
<dbReference type="Pfam" id="PF00294">
    <property type="entry name" value="PfkB"/>
    <property type="match status" value="1"/>
</dbReference>
<evidence type="ECO:0000256" key="3">
    <source>
        <dbReference type="ARBA" id="ARBA00022777"/>
    </source>
</evidence>
<dbReference type="AlphaFoldDB" id="A0A1H9TGT7"/>
<dbReference type="InterPro" id="IPR052700">
    <property type="entry name" value="Carb_kinase_PfkB-like"/>
</dbReference>
<dbReference type="CDD" id="cd01166">
    <property type="entry name" value="KdgK"/>
    <property type="match status" value="1"/>
</dbReference>
<dbReference type="Gene3D" id="3.40.1190.20">
    <property type="match status" value="1"/>
</dbReference>
<proteinExistence type="inferred from homology"/>
<dbReference type="RefSeq" id="WP_091970668.1">
    <property type="nucleotide sequence ID" value="NZ_FOGZ01000022.1"/>
</dbReference>
<evidence type="ECO:0000313" key="6">
    <source>
        <dbReference type="Proteomes" id="UP000198815"/>
    </source>
</evidence>
<dbReference type="OrthoDB" id="9808601at2"/>
<dbReference type="InterPro" id="IPR029056">
    <property type="entry name" value="Ribokinase-like"/>
</dbReference>
<dbReference type="SUPFAM" id="SSF53613">
    <property type="entry name" value="Ribokinase-like"/>
    <property type="match status" value="1"/>
</dbReference>
<evidence type="ECO:0000313" key="5">
    <source>
        <dbReference type="EMBL" id="SER95823.1"/>
    </source>
</evidence>
<dbReference type="InterPro" id="IPR011611">
    <property type="entry name" value="PfkB_dom"/>
</dbReference>
<keyword evidence="6" id="KW-1185">Reference proteome</keyword>
<accession>A0A1H9TGT7</accession>
<dbReference type="Proteomes" id="UP000198815">
    <property type="component" value="Unassembled WGS sequence"/>
</dbReference>
<evidence type="ECO:0000256" key="2">
    <source>
        <dbReference type="ARBA" id="ARBA00022679"/>
    </source>
</evidence>
<comment type="similarity">
    <text evidence="1">Belongs to the carbohydrate kinase PfkB family.</text>
</comment>
<dbReference type="GO" id="GO:0016301">
    <property type="term" value="F:kinase activity"/>
    <property type="evidence" value="ECO:0007669"/>
    <property type="project" value="UniProtKB-KW"/>
</dbReference>
<dbReference type="STRING" id="64702.SAMN05443377_12227"/>
<evidence type="ECO:0000259" key="4">
    <source>
        <dbReference type="Pfam" id="PF00294"/>
    </source>
</evidence>
<organism evidence="5 6">
    <name type="scientific">Propionibacterium cyclohexanicum</name>
    <dbReference type="NCBI Taxonomy" id="64702"/>
    <lineage>
        <taxon>Bacteria</taxon>
        <taxon>Bacillati</taxon>
        <taxon>Actinomycetota</taxon>
        <taxon>Actinomycetes</taxon>
        <taxon>Propionibacteriales</taxon>
        <taxon>Propionibacteriaceae</taxon>
        <taxon>Propionibacterium</taxon>
    </lineage>
</organism>
<reference evidence="5 6" key="1">
    <citation type="submission" date="2016-10" db="EMBL/GenBank/DDBJ databases">
        <authorList>
            <person name="de Groot N.N."/>
        </authorList>
    </citation>
    <scope>NUCLEOTIDE SEQUENCE [LARGE SCALE GENOMIC DNA]</scope>
    <source>
        <strain evidence="5 6">DSM 16859</strain>
    </source>
</reference>
<keyword evidence="3 5" id="KW-0418">Kinase</keyword>